<keyword evidence="2" id="KW-1185">Reference proteome</keyword>
<evidence type="ECO:0000313" key="2">
    <source>
        <dbReference type="Proteomes" id="UP000190896"/>
    </source>
</evidence>
<accession>A0A1T2KVF5</accession>
<dbReference type="OrthoDB" id="7356791at2"/>
<dbReference type="Pfam" id="PF05402">
    <property type="entry name" value="PqqD"/>
    <property type="match status" value="1"/>
</dbReference>
<protein>
    <recommendedName>
        <fullName evidence="3">PqqD family protein</fullName>
    </recommendedName>
</protein>
<dbReference type="EMBL" id="MPRJ01000025">
    <property type="protein sequence ID" value="OOZ36829.1"/>
    <property type="molecule type" value="Genomic_DNA"/>
</dbReference>
<dbReference type="InterPro" id="IPR041881">
    <property type="entry name" value="PqqD_sf"/>
</dbReference>
<dbReference type="AlphaFoldDB" id="A0A1T2KVF5"/>
<reference evidence="1 2" key="1">
    <citation type="submission" date="2016-11" db="EMBL/GenBank/DDBJ databases">
        <title>Mixed transmission modes and dynamic genome evolution in an obligate animal-bacterial symbiosis.</title>
        <authorList>
            <person name="Russell S.L."/>
            <person name="Corbett-Detig R.B."/>
            <person name="Cavanaugh C.M."/>
        </authorList>
    </citation>
    <scope>NUCLEOTIDE SEQUENCE [LARGE SCALE GENOMIC DNA]</scope>
    <source>
        <strain evidence="1">Se-Cadez</strain>
    </source>
</reference>
<comment type="caution">
    <text evidence="1">The sequence shown here is derived from an EMBL/GenBank/DDBJ whole genome shotgun (WGS) entry which is preliminary data.</text>
</comment>
<evidence type="ECO:0000313" key="1">
    <source>
        <dbReference type="EMBL" id="OOZ36829.1"/>
    </source>
</evidence>
<name>A0A1T2KVF5_9GAMM</name>
<organism evidence="1 2">
    <name type="scientific">Solemya velesiana gill symbiont</name>
    <dbReference type="NCBI Taxonomy" id="1918948"/>
    <lineage>
        <taxon>Bacteria</taxon>
        <taxon>Pseudomonadati</taxon>
        <taxon>Pseudomonadota</taxon>
        <taxon>Gammaproteobacteria</taxon>
        <taxon>sulfur-oxidizing symbionts</taxon>
    </lineage>
</organism>
<dbReference type="InterPro" id="IPR008792">
    <property type="entry name" value="PQQD"/>
</dbReference>
<gene>
    <name evidence="1" type="ORF">BOW51_05435</name>
</gene>
<evidence type="ECO:0008006" key="3">
    <source>
        <dbReference type="Google" id="ProtNLM"/>
    </source>
</evidence>
<dbReference type="Proteomes" id="UP000190896">
    <property type="component" value="Unassembled WGS sequence"/>
</dbReference>
<dbReference type="RefSeq" id="WP_078486552.1">
    <property type="nucleotide sequence ID" value="NZ_MPRJ01000025.1"/>
</dbReference>
<dbReference type="Gene3D" id="1.10.10.1150">
    <property type="entry name" value="Coenzyme PQQ synthesis protein D (PqqD)"/>
    <property type="match status" value="1"/>
</dbReference>
<sequence length="96" mass="10909">MTTSASDSEKYIRNPDIVFRNMDGSGFLADQNNDAMYYLNETGTAIWHFLQDPAAVTDIITTMQAAFPDTPEQQIEQDIRTTFMRLVEKGMVIPEQ</sequence>
<proteinExistence type="predicted"/>